<evidence type="ECO:0000256" key="7">
    <source>
        <dbReference type="ARBA" id="ARBA00023002"/>
    </source>
</evidence>
<evidence type="ECO:0000259" key="13">
    <source>
        <dbReference type="Pfam" id="PF00487"/>
    </source>
</evidence>
<comment type="caution">
    <text evidence="14">The sequence shown here is derived from an EMBL/GenBank/DDBJ whole genome shotgun (WGS) entry which is preliminary data.</text>
</comment>
<keyword evidence="10 12" id="KW-0472">Membrane</keyword>
<evidence type="ECO:0000256" key="12">
    <source>
        <dbReference type="SAM" id="Phobius"/>
    </source>
</evidence>
<evidence type="ECO:0000256" key="2">
    <source>
        <dbReference type="ARBA" id="ARBA00008749"/>
    </source>
</evidence>
<dbReference type="PRINTS" id="PR00075">
    <property type="entry name" value="FACDDSATRASE"/>
</dbReference>
<dbReference type="OrthoDB" id="9768289at2"/>
<name>A0A5D0HEL7_9FLAO</name>
<gene>
    <name evidence="14" type="ORF">FUA24_21250</name>
</gene>
<dbReference type="GO" id="GO:0016717">
    <property type="term" value="F:oxidoreductase activity, acting on paired donors, with oxidation of a pair of donors resulting in the reduction of molecular oxygen to two molecules of water"/>
    <property type="evidence" value="ECO:0007669"/>
    <property type="project" value="InterPro"/>
</dbReference>
<dbReference type="Pfam" id="PF00487">
    <property type="entry name" value="FA_desaturase"/>
    <property type="match status" value="1"/>
</dbReference>
<dbReference type="InterPro" id="IPR015876">
    <property type="entry name" value="Acyl-CoA_DS"/>
</dbReference>
<feature type="transmembrane region" description="Helical" evidence="12">
    <location>
        <begin position="41"/>
        <end position="58"/>
    </location>
</feature>
<organism evidence="14 15">
    <name type="scientific">Seonamhaeicola marinus</name>
    <dbReference type="NCBI Taxonomy" id="1912246"/>
    <lineage>
        <taxon>Bacteria</taxon>
        <taxon>Pseudomonadati</taxon>
        <taxon>Bacteroidota</taxon>
        <taxon>Flavobacteriia</taxon>
        <taxon>Flavobacteriales</taxon>
        <taxon>Flavobacteriaceae</taxon>
    </lineage>
</organism>
<evidence type="ECO:0000256" key="3">
    <source>
        <dbReference type="ARBA" id="ARBA00022516"/>
    </source>
</evidence>
<evidence type="ECO:0000256" key="6">
    <source>
        <dbReference type="ARBA" id="ARBA00022989"/>
    </source>
</evidence>
<comment type="subcellular location">
    <subcellularLocation>
        <location evidence="1">Membrane</location>
        <topology evidence="1">Multi-pass membrane protein</topology>
    </subcellularLocation>
</comment>
<feature type="transmembrane region" description="Helical" evidence="12">
    <location>
        <begin position="18"/>
        <end position="35"/>
    </location>
</feature>
<sequence length="299" mass="35517">MKQLQTDHGHVKVSWKKIVWLYLMLFPVLFIDFSSINSVDIILNIVLLFLTVGIGHSVGLHRGIIHKSYKTTERFRRISLYLFVLTGLGNPLNWLKQHYYRDYWQNRKDCPKYFQYKHSLATDYWWNLHLTFIPISNLRYKIPQHELNDPFIKWLSKTWAFHYILFCVLLYFLIGFNSMLIATSLRTSCIILGHWYIGYASHKYGYARHVIKGADESGYNDIFLGLLSFGEGFHNNHHAFPSSAKFSSKWYEIDFGWSIVWLLKKTKIITEVKTQKNNLKKTAIKSKRTYWKLPQFIES</sequence>
<keyword evidence="4 12" id="KW-0812">Transmembrane</keyword>
<comment type="similarity">
    <text evidence="2">Belongs to the fatty acid desaturase type 2 family.</text>
</comment>
<evidence type="ECO:0000256" key="1">
    <source>
        <dbReference type="ARBA" id="ARBA00004141"/>
    </source>
</evidence>
<feature type="domain" description="Fatty acid desaturase" evidence="13">
    <location>
        <begin position="46"/>
        <end position="242"/>
    </location>
</feature>
<keyword evidence="7" id="KW-0560">Oxidoreductase</keyword>
<proteinExistence type="inferred from homology"/>
<feature type="transmembrane region" description="Helical" evidence="12">
    <location>
        <begin position="78"/>
        <end position="95"/>
    </location>
</feature>
<keyword evidence="8" id="KW-0408">Iron</keyword>
<keyword evidence="3" id="KW-0444">Lipid biosynthesis</keyword>
<reference evidence="14 15" key="1">
    <citation type="submission" date="2019-08" db="EMBL/GenBank/DDBJ databases">
        <title>Seonamhaeicola sediminis sp. nov., isolated from marine sediment.</title>
        <authorList>
            <person name="Cao W.R."/>
        </authorList>
    </citation>
    <scope>NUCLEOTIDE SEQUENCE [LARGE SCALE GENOMIC DNA]</scope>
    <source>
        <strain evidence="14 15">B011</strain>
    </source>
</reference>
<evidence type="ECO:0000256" key="10">
    <source>
        <dbReference type="ARBA" id="ARBA00023136"/>
    </source>
</evidence>
<keyword evidence="5" id="KW-0276">Fatty acid metabolism</keyword>
<evidence type="ECO:0000256" key="5">
    <source>
        <dbReference type="ARBA" id="ARBA00022832"/>
    </source>
</evidence>
<keyword evidence="9" id="KW-0443">Lipid metabolism</keyword>
<dbReference type="AlphaFoldDB" id="A0A5D0HEL7"/>
<dbReference type="GO" id="GO:0016020">
    <property type="term" value="C:membrane"/>
    <property type="evidence" value="ECO:0007669"/>
    <property type="project" value="UniProtKB-SubCell"/>
</dbReference>
<keyword evidence="11" id="KW-0275">Fatty acid biosynthesis</keyword>
<keyword evidence="6 12" id="KW-1133">Transmembrane helix</keyword>
<evidence type="ECO:0000256" key="11">
    <source>
        <dbReference type="ARBA" id="ARBA00023160"/>
    </source>
</evidence>
<evidence type="ECO:0000256" key="8">
    <source>
        <dbReference type="ARBA" id="ARBA00023004"/>
    </source>
</evidence>
<dbReference type="InterPro" id="IPR005804">
    <property type="entry name" value="FA_desaturase_dom"/>
</dbReference>
<evidence type="ECO:0000313" key="14">
    <source>
        <dbReference type="EMBL" id="TYA69824.1"/>
    </source>
</evidence>
<accession>A0A5D0HEL7</accession>
<dbReference type="RefSeq" id="WP_148545094.1">
    <property type="nucleotide sequence ID" value="NZ_VSDQ01000729.1"/>
</dbReference>
<evidence type="ECO:0000256" key="9">
    <source>
        <dbReference type="ARBA" id="ARBA00023098"/>
    </source>
</evidence>
<dbReference type="EMBL" id="VSDQ01000729">
    <property type="protein sequence ID" value="TYA69824.1"/>
    <property type="molecule type" value="Genomic_DNA"/>
</dbReference>
<dbReference type="Proteomes" id="UP000323930">
    <property type="component" value="Unassembled WGS sequence"/>
</dbReference>
<feature type="transmembrane region" description="Helical" evidence="12">
    <location>
        <begin position="160"/>
        <end position="182"/>
    </location>
</feature>
<protein>
    <submittedName>
        <fullName evidence="14">Acyl-CoA desaturase</fullName>
    </submittedName>
</protein>
<dbReference type="PANTHER" id="PTHR11351">
    <property type="entry name" value="ACYL-COA DESATURASE"/>
    <property type="match status" value="1"/>
</dbReference>
<evidence type="ECO:0000256" key="4">
    <source>
        <dbReference type="ARBA" id="ARBA00022692"/>
    </source>
</evidence>
<dbReference type="PANTHER" id="PTHR11351:SF31">
    <property type="entry name" value="DESATURASE 1, ISOFORM A-RELATED"/>
    <property type="match status" value="1"/>
</dbReference>
<keyword evidence="15" id="KW-1185">Reference proteome</keyword>
<evidence type="ECO:0000313" key="15">
    <source>
        <dbReference type="Proteomes" id="UP000323930"/>
    </source>
</evidence>
<dbReference type="GO" id="GO:0006633">
    <property type="term" value="P:fatty acid biosynthetic process"/>
    <property type="evidence" value="ECO:0007669"/>
    <property type="project" value="UniProtKB-KW"/>
</dbReference>